<evidence type="ECO:0000313" key="4">
    <source>
        <dbReference type="EMBL" id="MBB3725357.1"/>
    </source>
</evidence>
<sequence>MNYRTVLVALVTLLPLSACAGTAAVPSAAPSAAPSAPPPSAAIAKDEKLAAAVPQEIRARGTLVIGTNAPYAPLEFFAEDNKTLVGFDIDTGDALGRVLGLKVEWKNTSFDNIIPGLEAGRYDIGIAGFGIEKERLGVVDFVSNYLSGGGFLVKKGSGVKVNDFKDTICGLRVGVQSGTTQVERLEKADAYCKGAGRQPVQIIRIPDQNQAVLTLSSGRADVVTADKPAVEWAAKQSEGALCVTGTYRTPHSLSGIAVPKRNAALNSVLQAAMTKLLQEGHYTRIAGKWGVVDGAIEKSEIFTEPAQVQDGDEIFPQPIKEGCA</sequence>
<dbReference type="InterPro" id="IPR001638">
    <property type="entry name" value="Solute-binding_3/MltF_N"/>
</dbReference>
<feature type="chain" id="PRO_5038809621" evidence="2">
    <location>
        <begin position="21"/>
        <end position="324"/>
    </location>
</feature>
<evidence type="ECO:0000256" key="2">
    <source>
        <dbReference type="SAM" id="SignalP"/>
    </source>
</evidence>
<dbReference type="SMART" id="SM00062">
    <property type="entry name" value="PBPb"/>
    <property type="match status" value="1"/>
</dbReference>
<comment type="caution">
    <text evidence="4">The sequence shown here is derived from an EMBL/GenBank/DDBJ whole genome shotgun (WGS) entry which is preliminary data.</text>
</comment>
<dbReference type="Proteomes" id="UP000579945">
    <property type="component" value="Unassembled WGS sequence"/>
</dbReference>
<evidence type="ECO:0000256" key="1">
    <source>
        <dbReference type="ARBA" id="ARBA00022729"/>
    </source>
</evidence>
<evidence type="ECO:0000259" key="3">
    <source>
        <dbReference type="SMART" id="SM00062"/>
    </source>
</evidence>
<protein>
    <submittedName>
        <fullName evidence="4">Polar amino acid transport system substrate-binding protein</fullName>
    </submittedName>
</protein>
<dbReference type="GeneID" id="95387785"/>
<dbReference type="SUPFAM" id="SSF53850">
    <property type="entry name" value="Periplasmic binding protein-like II"/>
    <property type="match status" value="1"/>
</dbReference>
<reference evidence="4 5" key="1">
    <citation type="submission" date="2020-08" db="EMBL/GenBank/DDBJ databases">
        <title>Sequencing the genomes of 1000 actinobacteria strains.</title>
        <authorList>
            <person name="Klenk H.-P."/>
        </authorList>
    </citation>
    <scope>NUCLEOTIDE SEQUENCE [LARGE SCALE GENOMIC DNA]</scope>
    <source>
        <strain evidence="4 5">DSM 44320</strain>
    </source>
</reference>
<feature type="signal peptide" evidence="2">
    <location>
        <begin position="1"/>
        <end position="20"/>
    </location>
</feature>
<dbReference type="AlphaFoldDB" id="A0A7W5VCZ8"/>
<organism evidence="4 5">
    <name type="scientific">Nonomuraea dietziae</name>
    <dbReference type="NCBI Taxonomy" id="65515"/>
    <lineage>
        <taxon>Bacteria</taxon>
        <taxon>Bacillati</taxon>
        <taxon>Actinomycetota</taxon>
        <taxon>Actinomycetes</taxon>
        <taxon>Streptosporangiales</taxon>
        <taxon>Streptosporangiaceae</taxon>
        <taxon>Nonomuraea</taxon>
    </lineage>
</organism>
<gene>
    <name evidence="4" type="ORF">FHR33_001217</name>
</gene>
<dbReference type="PANTHER" id="PTHR35936:SF17">
    <property type="entry name" value="ARGININE-BINDING EXTRACELLULAR PROTEIN ARTP"/>
    <property type="match status" value="1"/>
</dbReference>
<dbReference type="CDD" id="cd01004">
    <property type="entry name" value="PBP2_MidA_like"/>
    <property type="match status" value="1"/>
</dbReference>
<dbReference type="PANTHER" id="PTHR35936">
    <property type="entry name" value="MEMBRANE-BOUND LYTIC MUREIN TRANSGLYCOSYLASE F"/>
    <property type="match status" value="1"/>
</dbReference>
<dbReference type="EMBL" id="JACIBV010000001">
    <property type="protein sequence ID" value="MBB3725357.1"/>
    <property type="molecule type" value="Genomic_DNA"/>
</dbReference>
<feature type="domain" description="Solute-binding protein family 3/N-terminal" evidence="3">
    <location>
        <begin position="62"/>
        <end position="293"/>
    </location>
</feature>
<accession>A0A7W5VCZ8</accession>
<proteinExistence type="predicted"/>
<evidence type="ECO:0000313" key="5">
    <source>
        <dbReference type="Proteomes" id="UP000579945"/>
    </source>
</evidence>
<name>A0A7W5VCZ8_9ACTN</name>
<dbReference type="Gene3D" id="3.40.190.10">
    <property type="entry name" value="Periplasmic binding protein-like II"/>
    <property type="match status" value="2"/>
</dbReference>
<keyword evidence="1 2" id="KW-0732">Signal</keyword>
<dbReference type="RefSeq" id="WP_221240953.1">
    <property type="nucleotide sequence ID" value="NZ_BAAAXX010000047.1"/>
</dbReference>
<keyword evidence="5" id="KW-1185">Reference proteome</keyword>
<dbReference type="Pfam" id="PF00497">
    <property type="entry name" value="SBP_bac_3"/>
    <property type="match status" value="1"/>
</dbReference>